<dbReference type="SUPFAM" id="SSF51120">
    <property type="entry name" value="beta-Roll"/>
    <property type="match status" value="1"/>
</dbReference>
<dbReference type="EMBL" id="FLUO01000001">
    <property type="protein sequence ID" value="SBV95008.1"/>
    <property type="molecule type" value="Genomic_DNA"/>
</dbReference>
<dbReference type="InterPro" id="IPR002035">
    <property type="entry name" value="VWF_A"/>
</dbReference>
<name>A0A212J6E4_9PROT</name>
<dbReference type="Gene3D" id="2.150.10.10">
    <property type="entry name" value="Serralysin-like metalloprotease, C-terminal"/>
    <property type="match status" value="1"/>
</dbReference>
<dbReference type="InterPro" id="IPR011049">
    <property type="entry name" value="Serralysin-like_metalloprot_C"/>
</dbReference>
<dbReference type="SMART" id="SM00327">
    <property type="entry name" value="VWA"/>
    <property type="match status" value="1"/>
</dbReference>
<feature type="region of interest" description="Disordered" evidence="1">
    <location>
        <begin position="1"/>
        <end position="22"/>
    </location>
</feature>
<dbReference type="CDD" id="cd00198">
    <property type="entry name" value="vWFA"/>
    <property type="match status" value="1"/>
</dbReference>
<evidence type="ECO:0000256" key="1">
    <source>
        <dbReference type="SAM" id="MobiDB-lite"/>
    </source>
</evidence>
<organism evidence="3">
    <name type="scientific">uncultured Alphaproteobacteria bacterium</name>
    <dbReference type="NCBI Taxonomy" id="91750"/>
    <lineage>
        <taxon>Bacteria</taxon>
        <taxon>Pseudomonadati</taxon>
        <taxon>Pseudomonadota</taxon>
        <taxon>Alphaproteobacteria</taxon>
        <taxon>environmental samples</taxon>
    </lineage>
</organism>
<dbReference type="Pfam" id="PF13519">
    <property type="entry name" value="VWA_2"/>
    <property type="match status" value="1"/>
</dbReference>
<dbReference type="GO" id="GO:0005509">
    <property type="term" value="F:calcium ion binding"/>
    <property type="evidence" value="ECO:0007669"/>
    <property type="project" value="InterPro"/>
</dbReference>
<accession>A0A212J6E4</accession>
<sequence length="2752" mass="278709">MESQGTPTPSAPNLAQASATPPADYATVQVAVPPRGESTTVAVVPGTEYQLDAADVNFVKEGNNLVAESGDGGKVVFEDYFTFASSELPPAVALADGGVVPQEQILADVGNPDLNAAEPAAGPAAGAGAGGPLGGGALFDPYAPGDIGTGLSTLDLLGNLDLAFAPPEPTEDPGVLDLAEGSGSIEIITEYEGGVVGVAFEDNKPYANTGDHTESVPTLNIVFTPADDEVVTETRITGFPEGVQLTLSNGQVIDIGSPGQVVTLAAGLETGIRITGLPANSDANFDLAVSMDIEDTTTGTQTATITATGTVVVDAVADQPNIQLPGEGGSMYSGTVTVAPAGEEGSVQYVHFALSADATVTIDTTVFGNDSYIYLLRDDGDLSADDIISINDDHGSGLASQIVEALASGKYIIAVSEYELTEAEVISGINNDVDTDAPDYGVSVRADAAGVLTVGSSGFAEVPVVTYNEDTSAAGTDTNPADGIDHHGISGTPSAAEQSILTAITGGGTLSADALSSFLSGFNNETHTDVQSVYGIGFSADTADDDGSEELTEVVVRITGLALGGGDEPPPVALAVAAEVADVAADGYAVLWNSQPLSVGDNPVQVWATVAGEDEPQLVDVMLTLAQTADGYVVTAVPVNAADSTTQILSLNFGASDSGAGLQVQEPKHADDDFRVDVSVTATETNLTDSQLTEDNDQATSTGAFQVEVVAVADAASAVALATTSETVAQEDGSVTPTFVATFADNDGSESHYITVSVPSGWTATAGEGWTAIYGEDGETVVAYTINVTGQGENVSVTGLTFTPPADSDVDESVTVLATSVEHGSDGAVAVPVAFASTDVTLVVDANADATTVAEATAQYGEGRSAVADGAAIVIAVTATFGDHADGSEQHSVLVELQTGWTNSEGYDTEVVDGKTYMSVPVDDATIAADGSVTVKVTLTAPSDVSDSSSYTFDVIAKAEETTTGDVEPDSSAADNIYLSHGSVTVVVDPSDVGEDALSGSGTAYEDGDSVAFTEIPVAGSGSVHGYEVSVTLTDNANDDEHGASERIDSYVITGTNGGEGTFYYSLNGTDFVAVTVGTTPTPVPGSATLYFVPADNDSDVDVSVAITATVSDLDSGAVSTVTGTAEVTVDAVADAPTHVTGSASVAVTQTTCITPNVTTWAQAGVEVAGVVIPTAAFGSTLNSGSETEVPLQVVTYHGENPAVSTATGWGINSDNNTNWREIDGIKDGNGGNAEALKLNIADGASSVTVNFGLLFGGEGSDWSPEVTNVEKANVFAYDAKGNLVASGTAFGDPDGKVSLTLTSDGAAIATVYVVPVNATGEGNFSDFIVTGVGYTSAGETQVTENTGVIFNASAQFGDRVDGSEEHFILVQVPQGWDSDTVSVAGADGGTGWSLVTVTDGGGSDGKSYSGVADGMYVKVQVDDQLSEGDPLASVQVTVTAPEVTGDEPVNATSNTYGMAVEAHPSDSGEPDLSNNVAITPGTVISVDVHDSEPSIVGAADITLSVAESASAESSDNGSIVFNFGTDTTGAAQDATVLFTNAENSSLTLDAGAATSETVTVVSNDGTTMVVADADGNKITLTLTTTVNDCGLTVASITATLPAGSAFDHFADLLSNSDLLTISGITVVGTDADGDDSVTGTVSVAITDDAPVLDIALTDTDVVGGEPLSGTIDLAVGADDPATLSVKIGDGDPVQLTLGDDGRYSGTTAAGVISVDIAAHTWTLVAADVASDTNYDITFTATDADGDTSSDSVSISVEPNNAPPTVDPVSVDAVQAGPAVVVDLHGGDSDGSVASYTIGTLPGNGTLYTLGEGGVHNPVAAGDTISSSTTLYFEPSHDYDTEHQGGGAPLSFTYTATDDDGATSTPATVSITVADAAPTANADAASVNEGQSNAGTYNVVLALDMSGSMGERFDSNGDGRINSNDSTKLEALKDAVTNLLNSYGTALGSVMITAFNGTASTSTPVWLSHDDAVDFVNELKNPSGGTDYDDALTSLQDAYKQNPPESGATVVYFVSDGHPDDQDEVGRSWGRVDYNSGALNANEIATWQTFLTENHISPENVYSVGIGGSGELFTYVEKGGQFGWDLFDGKLYTDGGVGLQGVSDQHVQVNNPSDLKAALESTVDTATGNLLAGSANPGDAADTAGADGWASQPISAVSWNGVPATFDAASHTFTVELTDFGTLVVDAATGAYTFTAVEGLDVGEDTPLVIDYTVKDGDGTESASTLTLTIKDSGWVEGGEIHKAADTYDAQPDGTASYANYIGTIDHHPASVGTTSNLETFSNPYDNGNTYKGDNSLTWDMSDVVTVVSGGNLLIRDTDRYSSSSTDASTKNAFHLDAGQTVTIAVSSSDLSGSDTFSWTLKTESGATVASGNLSNLSTTVSSGGNYRLYFNVNDKTNNGDSAEVRIDKITITNPNTPAYDSASFAAQTLTVPNAQWAAAAAISGVVALDSYIHGAEATTVEVENAGGAGVADDNGVVTLDGIYGTLTFYTLTYGDHAAGSYTYDPVDGLSTGGTDSFAINLSQHDGDAATISLDIDVAASRFADGSTYAVQHADASAADSTTGVHLFADDSGLLLTGSAHDDYLQGGNGGDTLLGGDGNDHLLGGGDDDVLIGGDGDDVLEGQGGNDLLIGGAGNDVLKGGDGEDTFQFNSVSDGHDTIVDFHLDGADGTGGDTIDLDALFDALIPDTETGRDALVNVTAGTGADAGKFVVSVAGHESDFSVTVMVDNAPSGASHEEIAQQIKAQVDTHGS</sequence>
<feature type="domain" description="VWFA" evidence="2">
    <location>
        <begin position="1898"/>
        <end position="2067"/>
    </location>
</feature>
<gene>
    <name evidence="3" type="ORF">KL86APRO_10581</name>
</gene>
<dbReference type="InterPro" id="IPR036465">
    <property type="entry name" value="vWFA_dom_sf"/>
</dbReference>
<reference evidence="3" key="1">
    <citation type="submission" date="2016-04" db="EMBL/GenBank/DDBJ databases">
        <authorList>
            <person name="Evans L.H."/>
            <person name="Alamgir A."/>
            <person name="Owens N."/>
            <person name="Weber N.D."/>
            <person name="Virtaneva K."/>
            <person name="Barbian K."/>
            <person name="Babar A."/>
            <person name="Rosenke K."/>
        </authorList>
    </citation>
    <scope>NUCLEOTIDE SEQUENCE</scope>
    <source>
        <strain evidence="3">86</strain>
    </source>
</reference>
<dbReference type="Pfam" id="PF00353">
    <property type="entry name" value="HemolysinCabind"/>
    <property type="match status" value="2"/>
</dbReference>
<evidence type="ECO:0000259" key="2">
    <source>
        <dbReference type="PROSITE" id="PS50234"/>
    </source>
</evidence>
<dbReference type="PROSITE" id="PS00330">
    <property type="entry name" value="HEMOLYSIN_CALCIUM"/>
    <property type="match status" value="2"/>
</dbReference>
<protein>
    <recommendedName>
        <fullName evidence="2">VWFA domain-containing protein</fullName>
    </recommendedName>
</protein>
<dbReference type="PROSITE" id="PS50234">
    <property type="entry name" value="VWFA"/>
    <property type="match status" value="1"/>
</dbReference>
<proteinExistence type="predicted"/>
<dbReference type="Gene3D" id="3.40.50.410">
    <property type="entry name" value="von Willebrand factor, type A domain"/>
    <property type="match status" value="1"/>
</dbReference>
<dbReference type="PRINTS" id="PR00313">
    <property type="entry name" value="CABNDNGRPT"/>
</dbReference>
<evidence type="ECO:0000313" key="3">
    <source>
        <dbReference type="EMBL" id="SBV95008.1"/>
    </source>
</evidence>
<dbReference type="InterPro" id="IPR018511">
    <property type="entry name" value="Hemolysin-typ_Ca-bd_CS"/>
</dbReference>
<dbReference type="InterPro" id="IPR001343">
    <property type="entry name" value="Hemolysn_Ca-bd"/>
</dbReference>
<dbReference type="SUPFAM" id="SSF53300">
    <property type="entry name" value="vWA-like"/>
    <property type="match status" value="1"/>
</dbReference>
<feature type="compositionally biased region" description="Polar residues" evidence="1">
    <location>
        <begin position="1"/>
        <end position="19"/>
    </location>
</feature>